<gene>
    <name evidence="1" type="ORF">NEZAVI_LOCUS13696</name>
</gene>
<reference evidence="1" key="1">
    <citation type="submission" date="2022-01" db="EMBL/GenBank/DDBJ databases">
        <authorList>
            <person name="King R."/>
        </authorList>
    </citation>
    <scope>NUCLEOTIDE SEQUENCE</scope>
</reference>
<dbReference type="AlphaFoldDB" id="A0A9P0MV15"/>
<keyword evidence="2" id="KW-1185">Reference proteome</keyword>
<name>A0A9P0MV15_NEZVI</name>
<accession>A0A9P0MV15</accession>
<organism evidence="1 2">
    <name type="scientific">Nezara viridula</name>
    <name type="common">Southern green stink bug</name>
    <name type="synonym">Cimex viridulus</name>
    <dbReference type="NCBI Taxonomy" id="85310"/>
    <lineage>
        <taxon>Eukaryota</taxon>
        <taxon>Metazoa</taxon>
        <taxon>Ecdysozoa</taxon>
        <taxon>Arthropoda</taxon>
        <taxon>Hexapoda</taxon>
        <taxon>Insecta</taxon>
        <taxon>Pterygota</taxon>
        <taxon>Neoptera</taxon>
        <taxon>Paraneoptera</taxon>
        <taxon>Hemiptera</taxon>
        <taxon>Heteroptera</taxon>
        <taxon>Panheteroptera</taxon>
        <taxon>Pentatomomorpha</taxon>
        <taxon>Pentatomoidea</taxon>
        <taxon>Pentatomidae</taxon>
        <taxon>Pentatominae</taxon>
        <taxon>Nezara</taxon>
    </lineage>
</organism>
<evidence type="ECO:0000313" key="2">
    <source>
        <dbReference type="Proteomes" id="UP001152798"/>
    </source>
</evidence>
<proteinExistence type="predicted"/>
<evidence type="ECO:0000313" key="1">
    <source>
        <dbReference type="EMBL" id="CAH1405490.1"/>
    </source>
</evidence>
<protein>
    <submittedName>
        <fullName evidence="1">Uncharacterized protein</fullName>
    </submittedName>
</protein>
<dbReference type="Proteomes" id="UP001152798">
    <property type="component" value="Chromosome 6"/>
</dbReference>
<dbReference type="EMBL" id="OV725082">
    <property type="protein sequence ID" value="CAH1405490.1"/>
    <property type="molecule type" value="Genomic_DNA"/>
</dbReference>
<sequence length="56" mass="6924">MTSKKAKVEVFSSVLNQRATYIVNPRLWRFIYRLQITINYYNDYYQIMQNIKGWKE</sequence>